<evidence type="ECO:0000313" key="3">
    <source>
        <dbReference type="Proteomes" id="UP000235392"/>
    </source>
</evidence>
<dbReference type="AlphaFoldDB" id="A0A2N5UTP6"/>
<feature type="compositionally biased region" description="Polar residues" evidence="1">
    <location>
        <begin position="220"/>
        <end position="229"/>
    </location>
</feature>
<name>A0A2N5UTP6_9BASI</name>
<feature type="compositionally biased region" description="Basic residues" evidence="1">
    <location>
        <begin position="370"/>
        <end position="379"/>
    </location>
</feature>
<dbReference type="Proteomes" id="UP000235392">
    <property type="component" value="Unassembled WGS sequence"/>
</dbReference>
<evidence type="ECO:0000256" key="1">
    <source>
        <dbReference type="SAM" id="MobiDB-lite"/>
    </source>
</evidence>
<feature type="region of interest" description="Disordered" evidence="1">
    <location>
        <begin position="37"/>
        <end position="98"/>
    </location>
</feature>
<feature type="compositionally biased region" description="Low complexity" evidence="1">
    <location>
        <begin position="320"/>
        <end position="333"/>
    </location>
</feature>
<comment type="caution">
    <text evidence="2">The sequence shown here is derived from an EMBL/GenBank/DDBJ whole genome shotgun (WGS) entry which is preliminary data.</text>
</comment>
<feature type="compositionally biased region" description="Polar residues" evidence="1">
    <location>
        <begin position="60"/>
        <end position="77"/>
    </location>
</feature>
<protein>
    <submittedName>
        <fullName evidence="2">Uncharacterized protein</fullName>
    </submittedName>
</protein>
<proteinExistence type="predicted"/>
<organism evidence="2 3">
    <name type="scientific">Puccinia coronata f. sp. avenae</name>
    <dbReference type="NCBI Taxonomy" id="200324"/>
    <lineage>
        <taxon>Eukaryota</taxon>
        <taxon>Fungi</taxon>
        <taxon>Dikarya</taxon>
        <taxon>Basidiomycota</taxon>
        <taxon>Pucciniomycotina</taxon>
        <taxon>Pucciniomycetes</taxon>
        <taxon>Pucciniales</taxon>
        <taxon>Pucciniaceae</taxon>
        <taxon>Puccinia</taxon>
    </lineage>
</organism>
<evidence type="ECO:0000313" key="2">
    <source>
        <dbReference type="EMBL" id="PLW41128.1"/>
    </source>
</evidence>
<feature type="region of interest" description="Disordered" evidence="1">
    <location>
        <begin position="220"/>
        <end position="270"/>
    </location>
</feature>
<feature type="region of interest" description="Disordered" evidence="1">
    <location>
        <begin position="366"/>
        <end position="393"/>
    </location>
</feature>
<feature type="compositionally biased region" description="Low complexity" evidence="1">
    <location>
        <begin position="380"/>
        <end position="393"/>
    </location>
</feature>
<dbReference type="EMBL" id="PGCI01000093">
    <property type="protein sequence ID" value="PLW41128.1"/>
    <property type="molecule type" value="Genomic_DNA"/>
</dbReference>
<gene>
    <name evidence="2" type="ORF">PCASD_11851</name>
</gene>
<sequence length="393" mass="44474">MNSANPLLKDPDVSMNDQQTDPTLDFLEQQFPSSQSMIEMEDLFRVNPVTSHDQDLAPSSVESRGNSRPLESSQSTPVPVPIERETQPSDLLPLTDSSNLPRLNIQRVDVSSEEVKAAVTILDSQWNLFLRARSNNNAQLMRAALMQACTNQLVLLQLVGREAMMRLSHQWNAKDELDKLEAKMLSQLQNSNMVIDQDLATQTTPNSSSTLREMLTNPQRNAPSDQVIQPNAPYLTSPPNETRHSNPPPTTLHQQASLPPSAPETDSRYHPASQNVIYQIPPHHLGYPYNTHHLANQYQVPNKHSPQTGYHYQNENVSHRQNNLPRQGNNQNRGRGRNRQRNRDSTSNMMEIGNFFVWAKRALNAMQQRGRGRRSRRQGRGNNQTQANNPAPQ</sequence>
<accession>A0A2N5UTP6</accession>
<feature type="region of interest" description="Disordered" evidence="1">
    <location>
        <begin position="319"/>
        <end position="348"/>
    </location>
</feature>
<reference evidence="2 3" key="1">
    <citation type="submission" date="2017-11" db="EMBL/GenBank/DDBJ databases">
        <title>De novo assembly and phasing of dikaryotic genomes from two isolates of Puccinia coronata f. sp. avenae, the causal agent of oat crown rust.</title>
        <authorList>
            <person name="Miller M.E."/>
            <person name="Zhang Y."/>
            <person name="Omidvar V."/>
            <person name="Sperschneider J."/>
            <person name="Schwessinger B."/>
            <person name="Raley C."/>
            <person name="Palmer J.M."/>
            <person name="Garnica D."/>
            <person name="Upadhyaya N."/>
            <person name="Rathjen J."/>
            <person name="Taylor J.M."/>
            <person name="Park R.F."/>
            <person name="Dodds P.N."/>
            <person name="Hirsch C.D."/>
            <person name="Kianian S.F."/>
            <person name="Figueroa M."/>
        </authorList>
    </citation>
    <scope>NUCLEOTIDE SEQUENCE [LARGE SCALE GENOMIC DNA]</scope>
    <source>
        <strain evidence="2">12SD80</strain>
    </source>
</reference>
<feature type="region of interest" description="Disordered" evidence="1">
    <location>
        <begin position="1"/>
        <end position="23"/>
    </location>
</feature>